<evidence type="ECO:0000256" key="6">
    <source>
        <dbReference type="ARBA" id="ARBA00023040"/>
    </source>
</evidence>
<feature type="transmembrane region" description="Helical" evidence="12">
    <location>
        <begin position="496"/>
        <end position="515"/>
    </location>
</feature>
<feature type="chain" id="PRO_5037931134" description="Gamma-aminobutyric acid type B receptor subunit 2" evidence="13">
    <location>
        <begin position="20"/>
        <end position="783"/>
    </location>
</feature>
<dbReference type="OMA" id="ALWILND"/>
<feature type="transmembrane region" description="Helical" evidence="12">
    <location>
        <begin position="703"/>
        <end position="724"/>
    </location>
</feature>
<dbReference type="Pfam" id="PF00003">
    <property type="entry name" value="7tm_3"/>
    <property type="match status" value="1"/>
</dbReference>
<evidence type="ECO:0000256" key="12">
    <source>
        <dbReference type="SAM" id="Phobius"/>
    </source>
</evidence>
<feature type="transmembrane region" description="Helical" evidence="12">
    <location>
        <begin position="535"/>
        <end position="557"/>
    </location>
</feature>
<feature type="domain" description="G-protein coupled receptors family 3 profile" evidence="14">
    <location>
        <begin position="466"/>
        <end position="726"/>
    </location>
</feature>
<dbReference type="PRINTS" id="PR01177">
    <property type="entry name" value="GABAB1RECPTR"/>
</dbReference>
<feature type="transmembrane region" description="Helical" evidence="12">
    <location>
        <begin position="461"/>
        <end position="484"/>
    </location>
</feature>
<dbReference type="RefSeq" id="XP_038057706.1">
    <property type="nucleotide sequence ID" value="XM_038201778.1"/>
</dbReference>
<evidence type="ECO:0000256" key="1">
    <source>
        <dbReference type="ARBA" id="ARBA00004651"/>
    </source>
</evidence>
<keyword evidence="3 12" id="KW-0812">Transmembrane</keyword>
<keyword evidence="8" id="KW-0675">Receptor</keyword>
<protein>
    <recommendedName>
        <fullName evidence="11">Gamma-aminobutyric acid type B receptor subunit 2</fullName>
    </recommendedName>
</protein>
<evidence type="ECO:0000256" key="2">
    <source>
        <dbReference type="ARBA" id="ARBA00022475"/>
    </source>
</evidence>
<evidence type="ECO:0000256" key="7">
    <source>
        <dbReference type="ARBA" id="ARBA00023136"/>
    </source>
</evidence>
<dbReference type="FunFam" id="3.40.50.2300:FF:000063">
    <property type="entry name" value="Gamma-aminobutyric acid type B receptor subunit"/>
    <property type="match status" value="1"/>
</dbReference>
<dbReference type="SUPFAM" id="SSF53822">
    <property type="entry name" value="Periplasmic binding protein-like I"/>
    <property type="match status" value="1"/>
</dbReference>
<name>A0A914A2V1_PATMI</name>
<keyword evidence="10" id="KW-0807">Transducer</keyword>
<dbReference type="AlphaFoldDB" id="A0A914A2V1"/>
<evidence type="ECO:0000313" key="15">
    <source>
        <dbReference type="EnsemblMetazoa" id="XP_038057706.1"/>
    </source>
</evidence>
<feature type="transmembrane region" description="Helical" evidence="12">
    <location>
        <begin position="577"/>
        <end position="598"/>
    </location>
</feature>
<dbReference type="OrthoDB" id="2150267at2759"/>
<evidence type="ECO:0000256" key="4">
    <source>
        <dbReference type="ARBA" id="ARBA00022729"/>
    </source>
</evidence>
<keyword evidence="5 12" id="KW-1133">Transmembrane helix</keyword>
<dbReference type="EnsemblMetazoa" id="XM_038201778.1">
    <property type="protein sequence ID" value="XP_038057706.1"/>
    <property type="gene ID" value="LOC119729212"/>
</dbReference>
<keyword evidence="7 12" id="KW-0472">Membrane</keyword>
<dbReference type="PANTHER" id="PTHR10519">
    <property type="entry name" value="GABA-B RECEPTOR"/>
    <property type="match status" value="1"/>
</dbReference>
<evidence type="ECO:0000256" key="9">
    <source>
        <dbReference type="ARBA" id="ARBA00023180"/>
    </source>
</evidence>
<evidence type="ECO:0000313" key="16">
    <source>
        <dbReference type="Proteomes" id="UP000887568"/>
    </source>
</evidence>
<dbReference type="GO" id="GO:0007214">
    <property type="term" value="P:gamma-aminobutyric acid signaling pathway"/>
    <property type="evidence" value="ECO:0007669"/>
    <property type="project" value="TreeGrafter"/>
</dbReference>
<evidence type="ECO:0000256" key="13">
    <source>
        <dbReference type="SAM" id="SignalP"/>
    </source>
</evidence>
<reference evidence="15" key="1">
    <citation type="submission" date="2022-11" db="UniProtKB">
        <authorList>
            <consortium name="EnsemblMetazoa"/>
        </authorList>
    </citation>
    <scope>IDENTIFICATION</scope>
</reference>
<comment type="subcellular location">
    <subcellularLocation>
        <location evidence="1">Cell membrane</location>
        <topology evidence="1">Multi-pass membrane protein</topology>
    </subcellularLocation>
</comment>
<evidence type="ECO:0000259" key="14">
    <source>
        <dbReference type="PROSITE" id="PS50259"/>
    </source>
</evidence>
<dbReference type="GO" id="GO:0038039">
    <property type="term" value="C:G protein-coupled receptor heterodimeric complex"/>
    <property type="evidence" value="ECO:0007669"/>
    <property type="project" value="TreeGrafter"/>
</dbReference>
<dbReference type="GO" id="GO:0004965">
    <property type="term" value="F:G protein-coupled GABA receptor activity"/>
    <property type="evidence" value="ECO:0007669"/>
    <property type="project" value="InterPro"/>
</dbReference>
<keyword evidence="2" id="KW-1003">Cell membrane</keyword>
<dbReference type="InterPro" id="IPR028082">
    <property type="entry name" value="Peripla_BP_I"/>
</dbReference>
<feature type="transmembrane region" description="Helical" evidence="12">
    <location>
        <begin position="637"/>
        <end position="662"/>
    </location>
</feature>
<dbReference type="GeneID" id="119729212"/>
<evidence type="ECO:0000256" key="3">
    <source>
        <dbReference type="ARBA" id="ARBA00022692"/>
    </source>
</evidence>
<accession>A0A914A2V1</accession>
<organism evidence="15 16">
    <name type="scientific">Patiria miniata</name>
    <name type="common">Bat star</name>
    <name type="synonym">Asterina miniata</name>
    <dbReference type="NCBI Taxonomy" id="46514"/>
    <lineage>
        <taxon>Eukaryota</taxon>
        <taxon>Metazoa</taxon>
        <taxon>Echinodermata</taxon>
        <taxon>Eleutherozoa</taxon>
        <taxon>Asterozoa</taxon>
        <taxon>Asteroidea</taxon>
        <taxon>Valvatacea</taxon>
        <taxon>Valvatida</taxon>
        <taxon>Asterinidae</taxon>
        <taxon>Patiria</taxon>
    </lineage>
</organism>
<dbReference type="CDD" id="cd15047">
    <property type="entry name" value="7tmC_GABA-B-like"/>
    <property type="match status" value="1"/>
</dbReference>
<dbReference type="PROSITE" id="PS50259">
    <property type="entry name" value="G_PROTEIN_RECEP_F3_4"/>
    <property type="match status" value="1"/>
</dbReference>
<proteinExistence type="predicted"/>
<keyword evidence="4 13" id="KW-0732">Signal</keyword>
<dbReference type="Proteomes" id="UP000887568">
    <property type="component" value="Unplaced"/>
</dbReference>
<dbReference type="InterPro" id="IPR002455">
    <property type="entry name" value="GPCR3_GABA-B"/>
</dbReference>
<evidence type="ECO:0000256" key="8">
    <source>
        <dbReference type="ARBA" id="ARBA00023170"/>
    </source>
</evidence>
<feature type="transmembrane region" description="Helical" evidence="12">
    <location>
        <begin position="674"/>
        <end position="697"/>
    </location>
</feature>
<evidence type="ECO:0000256" key="5">
    <source>
        <dbReference type="ARBA" id="ARBA00022989"/>
    </source>
</evidence>
<dbReference type="InterPro" id="IPR001828">
    <property type="entry name" value="ANF_lig-bd_rcpt"/>
</dbReference>
<evidence type="ECO:0000256" key="11">
    <source>
        <dbReference type="ARBA" id="ARBA00073785"/>
    </source>
</evidence>
<feature type="signal peptide" evidence="13">
    <location>
        <begin position="1"/>
        <end position="19"/>
    </location>
</feature>
<dbReference type="Gene3D" id="3.40.50.2300">
    <property type="match status" value="2"/>
</dbReference>
<dbReference type="PRINTS" id="PR01176">
    <property type="entry name" value="GABABRECEPTR"/>
</dbReference>
<dbReference type="Pfam" id="PF01094">
    <property type="entry name" value="ANF_receptor"/>
    <property type="match status" value="1"/>
</dbReference>
<evidence type="ECO:0000256" key="10">
    <source>
        <dbReference type="ARBA" id="ARBA00023224"/>
    </source>
</evidence>
<keyword evidence="16" id="KW-1185">Reference proteome</keyword>
<dbReference type="CDD" id="cd06366">
    <property type="entry name" value="PBP1_GABAb_receptor"/>
    <property type="match status" value="1"/>
</dbReference>
<dbReference type="InterPro" id="IPR017978">
    <property type="entry name" value="GPCR_3_C"/>
</dbReference>
<keyword evidence="6" id="KW-0297">G-protein coupled receptor</keyword>
<dbReference type="PANTHER" id="PTHR10519:SF74">
    <property type="entry name" value="GAMMA-AMINOBUTYRIC ACID TYPE B RECEPTOR SUBUNIT 2"/>
    <property type="match status" value="1"/>
</dbReference>
<keyword evidence="9" id="KW-0325">Glycoprotein</keyword>
<sequence>MPRCRTPIALCFLLTIATLFDELREFRGVALASQHDAPGPRPVYIGGFFHPFFTSLPVTVQTAIDHVNNLTGILDGYELRMRWNWTQGNPANALWILNDFVQRGPPVDMVWGPFYSKVAIVVNEVLPRYDVVQVVTASSSTLKDRARYPLTVQVANDEDLLNPARVSFVKHMGWRRVALVFEDNVYFRQNTANLAELLEKDNISILATEAVTDADRPDEQIENLKRHDARIIIAGFYLEAAAKFFCKIYKAKLFGAKYVWILPGWYPDGWWRDMPGVPCTNDEIATALDLYLGFDGDQAVSDVSLIHFNGLKPYPEQLDYLQRLHAMEDNPRHTYAYDCLFTIALALNGSIADLKQLTPPRGLDEFSYGDKDMAAVFLKNTLETNFVGLTGRVVIDKEGVRHSTVSVEQLQDGHPVLVGTHSDGEYVKIANASIVWKGSGKPVDGKTETPRPVRLSAPYQIAIFTAATLGVLLSLIFLALNFALRNQRAIKISSPPISSLIALGCLLLYSSVFVSGMNKVFLSDSTFTALCFVEVWLICVGMSLSFGSLLVKTYRIFAIFERAVARFKKIDLPDKKLISMVMLLVLMDCVIVILWVTLGQPMVKTINFEPQLSDTDSPESEIYILPVLRQCGSVHEIYFTGAIYGFKGIVLLFGLFLSWEIRNVNIKGLNDSKYIVLSVYVVAVTIVLAVPTLQVFVNNADMHFCIFGVAVVVANTAVLCLVFVPKFALCYTSRGIQLHISMMDSTNASVASTRAQSSLSSKERNRLADLTRTLREVKRLTKK</sequence>